<dbReference type="RefSeq" id="WP_262890400.1">
    <property type="nucleotide sequence ID" value="NZ_BMDJ01000002.1"/>
</dbReference>
<reference evidence="3" key="1">
    <citation type="journal article" date="2019" name="Int. J. Syst. Evol. Microbiol.">
        <title>The Global Catalogue of Microorganisms (GCM) 10K type strain sequencing project: providing services to taxonomists for standard genome sequencing and annotation.</title>
        <authorList>
            <consortium name="The Broad Institute Genomics Platform"/>
            <consortium name="The Broad Institute Genome Sequencing Center for Infectious Disease"/>
            <person name="Wu L."/>
            <person name="Ma J."/>
        </authorList>
    </citation>
    <scope>NUCLEOTIDE SEQUENCE [LARGE SCALE GENOMIC DNA]</scope>
    <source>
        <strain evidence="3">CCM 8939</strain>
    </source>
</reference>
<evidence type="ECO:0000313" key="2">
    <source>
        <dbReference type="EMBL" id="GGI23635.1"/>
    </source>
</evidence>
<gene>
    <name evidence="2" type="ORF">GCM10008119_08630</name>
</gene>
<feature type="region of interest" description="Disordered" evidence="1">
    <location>
        <begin position="1"/>
        <end position="21"/>
    </location>
</feature>
<evidence type="ECO:0008006" key="4">
    <source>
        <dbReference type="Google" id="ProtNLM"/>
    </source>
</evidence>
<name>A0ABQ2BGQ0_9SPHI</name>
<dbReference type="EMBL" id="BMDJ01000002">
    <property type="protein sequence ID" value="GGI23635.1"/>
    <property type="molecule type" value="Genomic_DNA"/>
</dbReference>
<accession>A0ABQ2BGQ0</accession>
<proteinExistence type="predicted"/>
<evidence type="ECO:0000313" key="3">
    <source>
        <dbReference type="Proteomes" id="UP000645390"/>
    </source>
</evidence>
<protein>
    <recommendedName>
        <fullName evidence="4">Multidrug transporter</fullName>
    </recommendedName>
</protein>
<comment type="caution">
    <text evidence="2">The sequence shown here is derived from an EMBL/GenBank/DDBJ whole genome shotgun (WGS) entry which is preliminary data.</text>
</comment>
<sequence>MATVRKVGRDSGNGQFVPIKETIKHPRTTEVEKIKYPTPKKK</sequence>
<organism evidence="2 3">
    <name type="scientific">Pedobacter mendelii</name>
    <dbReference type="NCBI Taxonomy" id="1908240"/>
    <lineage>
        <taxon>Bacteria</taxon>
        <taxon>Pseudomonadati</taxon>
        <taxon>Bacteroidota</taxon>
        <taxon>Sphingobacteriia</taxon>
        <taxon>Sphingobacteriales</taxon>
        <taxon>Sphingobacteriaceae</taxon>
        <taxon>Pedobacter</taxon>
    </lineage>
</organism>
<evidence type="ECO:0000256" key="1">
    <source>
        <dbReference type="SAM" id="MobiDB-lite"/>
    </source>
</evidence>
<keyword evidence="3" id="KW-1185">Reference proteome</keyword>
<dbReference type="Proteomes" id="UP000645390">
    <property type="component" value="Unassembled WGS sequence"/>
</dbReference>